<feature type="transmembrane region" description="Helical" evidence="1">
    <location>
        <begin position="78"/>
        <end position="96"/>
    </location>
</feature>
<feature type="transmembrane region" description="Helical" evidence="1">
    <location>
        <begin position="12"/>
        <end position="31"/>
    </location>
</feature>
<organism evidence="2 3">
    <name type="scientific">Brevundimonas basaltis</name>
    <dbReference type="NCBI Taxonomy" id="472166"/>
    <lineage>
        <taxon>Bacteria</taxon>
        <taxon>Pseudomonadati</taxon>
        <taxon>Pseudomonadota</taxon>
        <taxon>Alphaproteobacteria</taxon>
        <taxon>Caulobacterales</taxon>
        <taxon>Caulobacteraceae</taxon>
        <taxon>Brevundimonas</taxon>
    </lineage>
</organism>
<dbReference type="Proteomes" id="UP000566663">
    <property type="component" value="Unassembled WGS sequence"/>
</dbReference>
<comment type="caution">
    <text evidence="2">The sequence shown here is derived from an EMBL/GenBank/DDBJ whole genome shotgun (WGS) entry which is preliminary data.</text>
</comment>
<keyword evidence="3" id="KW-1185">Reference proteome</keyword>
<evidence type="ECO:0008006" key="4">
    <source>
        <dbReference type="Google" id="ProtNLM"/>
    </source>
</evidence>
<evidence type="ECO:0000256" key="1">
    <source>
        <dbReference type="SAM" id="Phobius"/>
    </source>
</evidence>
<evidence type="ECO:0000313" key="2">
    <source>
        <dbReference type="EMBL" id="MBB5290671.1"/>
    </source>
</evidence>
<evidence type="ECO:0000313" key="3">
    <source>
        <dbReference type="Proteomes" id="UP000566663"/>
    </source>
</evidence>
<name>A0A7W8MG60_9CAUL</name>
<keyword evidence="1" id="KW-0812">Transmembrane</keyword>
<dbReference type="EMBL" id="JACHFZ010000001">
    <property type="protein sequence ID" value="MBB5290671.1"/>
    <property type="molecule type" value="Genomic_DNA"/>
</dbReference>
<keyword evidence="1" id="KW-1133">Transmembrane helix</keyword>
<protein>
    <recommendedName>
        <fullName evidence="4">DUF1499 domain-containing protein</fullName>
    </recommendedName>
</protein>
<gene>
    <name evidence="2" type="ORF">HNQ67_000167</name>
</gene>
<reference evidence="2 3" key="1">
    <citation type="submission" date="2020-08" db="EMBL/GenBank/DDBJ databases">
        <title>Genomic Encyclopedia of Type Strains, Phase IV (KMG-IV): sequencing the most valuable type-strain genomes for metagenomic binning, comparative biology and taxonomic classification.</title>
        <authorList>
            <person name="Goeker M."/>
        </authorList>
    </citation>
    <scope>NUCLEOTIDE SEQUENCE [LARGE SCALE GENOMIC DNA]</scope>
    <source>
        <strain evidence="2 3">DSM 25335</strain>
    </source>
</reference>
<keyword evidence="1" id="KW-0472">Membrane</keyword>
<proteinExistence type="predicted"/>
<sequence>MARLKRGSGGGGMWLAAVVILAPVFVLIAALGTRTGLWSYGTGHDLLAMRVGAVLAAVGAVAAIALIVFALRRRASATLAALAVAVSAATVGGYVWQVTRIMDGPPDDISTDTAEVPGFGALDARRGGPGPGRTGGVHDCPGAVPAMTQVAPASAVWALQEAGFSVQGGVTVARVAGTHRGFWFGTVHDAVVRIRPGRTDVRVAARDGRPHGGEACRLAARISENLRVVR</sequence>
<accession>A0A7W8MG60</accession>
<dbReference type="AlphaFoldDB" id="A0A7W8MG60"/>
<dbReference type="RefSeq" id="WP_183251451.1">
    <property type="nucleotide sequence ID" value="NZ_BAAAFF010000003.1"/>
</dbReference>
<feature type="transmembrane region" description="Helical" evidence="1">
    <location>
        <begin position="51"/>
        <end position="71"/>
    </location>
</feature>